<accession>A0A381INX9</accession>
<keyword evidence="1" id="KW-1133">Transmembrane helix</keyword>
<organism evidence="4 5">
    <name type="scientific">Aminobacter aminovorans</name>
    <name type="common">Chelatobacter heintzii</name>
    <dbReference type="NCBI Taxonomy" id="83263"/>
    <lineage>
        <taxon>Bacteria</taxon>
        <taxon>Pseudomonadati</taxon>
        <taxon>Pseudomonadota</taxon>
        <taxon>Alphaproteobacteria</taxon>
        <taxon>Hyphomicrobiales</taxon>
        <taxon>Phyllobacteriaceae</taxon>
        <taxon>Aminobacter</taxon>
    </lineage>
</organism>
<gene>
    <name evidence="4" type="ORF">NCTC10684_05450</name>
</gene>
<dbReference type="Pfam" id="PF23981">
    <property type="entry name" value="DUF7305"/>
    <property type="match status" value="1"/>
</dbReference>
<name>A0A381INX9_AMIAI</name>
<reference evidence="4 5" key="1">
    <citation type="submission" date="2018-06" db="EMBL/GenBank/DDBJ databases">
        <authorList>
            <consortium name="Pathogen Informatics"/>
            <person name="Doyle S."/>
        </authorList>
    </citation>
    <scope>NUCLEOTIDE SEQUENCE [LARGE SCALE GENOMIC DNA]</scope>
    <source>
        <strain evidence="4 5">NCTC10684</strain>
    </source>
</reference>
<dbReference type="Proteomes" id="UP000254701">
    <property type="component" value="Unassembled WGS sequence"/>
</dbReference>
<dbReference type="EMBL" id="UFSM01000003">
    <property type="protein sequence ID" value="SUY29218.1"/>
    <property type="molecule type" value="Genomic_DNA"/>
</dbReference>
<dbReference type="InterPro" id="IPR055729">
    <property type="entry name" value="DUF7305"/>
</dbReference>
<evidence type="ECO:0000256" key="1">
    <source>
        <dbReference type="SAM" id="Phobius"/>
    </source>
</evidence>
<dbReference type="AlphaFoldDB" id="A0A381INX9"/>
<proteinExistence type="predicted"/>
<feature type="domain" description="DUF7305" evidence="3">
    <location>
        <begin position="244"/>
        <end position="380"/>
    </location>
</feature>
<evidence type="ECO:0000313" key="4">
    <source>
        <dbReference type="EMBL" id="SUY29218.1"/>
    </source>
</evidence>
<sequence>MRNFFRSEHGNFAVITALAMVPIMTGVAGVVDFVSINNKAGKLQNSLDISALAIGTKYYSGMSGDELTSLGRDFFDSNLARARDEASELIYNHQLTEFDASATTSGDISHIEVISTIEQKGMIGNIDWRTTRRAVVEVAPGQPACVLALDPTASAAVKLQGSTQVVLDGCVIASNFSANDSVSRGGSAQVAAECVTTVGGTEGLTGYNTDLECGIPRVNQYASLDPLMSVVPPSYTACKSVPGGKTKTLSPGTFFNKTISGDVTLDPGVYILRGGQIKLGGNGSLTGSGVTIFLMEGAEFTSNANEVINLSPPSEGPYAGITIYQERTNTDAVVINGGSGSNVTGFIYAPSAHVFYAANSDMSGSGQCIRVVGNTVEMTGNSSVASNCEAELGGKKMYAGRSITLVR</sequence>
<dbReference type="RefSeq" id="WP_115734460.1">
    <property type="nucleotide sequence ID" value="NZ_BAAAVY010000018.1"/>
</dbReference>
<keyword evidence="1" id="KW-0812">Transmembrane</keyword>
<evidence type="ECO:0000313" key="5">
    <source>
        <dbReference type="Proteomes" id="UP000254701"/>
    </source>
</evidence>
<dbReference type="Pfam" id="PF13400">
    <property type="entry name" value="Tad"/>
    <property type="match status" value="1"/>
</dbReference>
<protein>
    <submittedName>
        <fullName evidence="4">Flp pilus assembly protein TadG</fullName>
    </submittedName>
</protein>
<evidence type="ECO:0000259" key="3">
    <source>
        <dbReference type="Pfam" id="PF23981"/>
    </source>
</evidence>
<dbReference type="OrthoDB" id="7210116at2"/>
<evidence type="ECO:0000259" key="2">
    <source>
        <dbReference type="Pfam" id="PF13400"/>
    </source>
</evidence>
<feature type="domain" description="Putative Flp pilus-assembly TadG-like N-terminal" evidence="2">
    <location>
        <begin position="10"/>
        <end position="53"/>
    </location>
</feature>
<keyword evidence="1" id="KW-0472">Membrane</keyword>
<dbReference type="InterPro" id="IPR028087">
    <property type="entry name" value="Tad_N"/>
</dbReference>
<feature type="transmembrane region" description="Helical" evidence="1">
    <location>
        <begin position="12"/>
        <end position="36"/>
    </location>
</feature>